<dbReference type="InterPro" id="IPR008979">
    <property type="entry name" value="Galactose-bd-like_sf"/>
</dbReference>
<dbReference type="SUPFAM" id="SSF49785">
    <property type="entry name" value="Galactose-binding domain-like"/>
    <property type="match status" value="1"/>
</dbReference>
<feature type="domain" description="BT-3987-like N-terminal" evidence="3">
    <location>
        <begin position="34"/>
        <end position="151"/>
    </location>
</feature>
<dbReference type="InterPro" id="IPR013728">
    <property type="entry name" value="BT_3987-like_N"/>
</dbReference>
<evidence type="ECO:0000256" key="1">
    <source>
        <dbReference type="SAM" id="SignalP"/>
    </source>
</evidence>
<feature type="signal peptide" evidence="1">
    <location>
        <begin position="1"/>
        <end position="21"/>
    </location>
</feature>
<dbReference type="AlphaFoldDB" id="A0A095ZHV5"/>
<dbReference type="Gene3D" id="2.60.40.1740">
    <property type="entry name" value="hypothetical protein (bacova_03559)"/>
    <property type="match status" value="1"/>
</dbReference>
<reference evidence="4 5" key="1">
    <citation type="submission" date="2014-07" db="EMBL/GenBank/DDBJ databases">
        <authorList>
            <person name="McCorrison J."/>
            <person name="Sanka R."/>
            <person name="Torralba M."/>
            <person name="Gillis M."/>
            <person name="Haft D.H."/>
            <person name="Methe B."/>
            <person name="Sutton G."/>
            <person name="Nelson K.E."/>
        </authorList>
    </citation>
    <scope>NUCLEOTIDE SEQUENCE [LARGE SCALE GENOMIC DNA]</scope>
    <source>
        <strain evidence="4 5">DNF00853</strain>
    </source>
</reference>
<name>A0A095ZHV5_9BACT</name>
<evidence type="ECO:0000259" key="3">
    <source>
        <dbReference type="Pfam" id="PF08522"/>
    </source>
</evidence>
<dbReference type="EMBL" id="JRNN01000072">
    <property type="protein sequence ID" value="KGF34295.1"/>
    <property type="molecule type" value="Genomic_DNA"/>
</dbReference>
<evidence type="ECO:0000313" key="4">
    <source>
        <dbReference type="EMBL" id="KGF34295.1"/>
    </source>
</evidence>
<comment type="caution">
    <text evidence="4">The sequence shown here is derived from an EMBL/GenBank/DDBJ whole genome shotgun (WGS) entry which is preliminary data.</text>
</comment>
<dbReference type="Pfam" id="PF08522">
    <property type="entry name" value="BT_3987-like_N"/>
    <property type="match status" value="1"/>
</dbReference>
<evidence type="ECO:0000313" key="5">
    <source>
        <dbReference type="Proteomes" id="UP000029556"/>
    </source>
</evidence>
<keyword evidence="1" id="KW-0732">Signal</keyword>
<dbReference type="Gene3D" id="2.60.120.260">
    <property type="entry name" value="Galactose-binding domain-like"/>
    <property type="match status" value="1"/>
</dbReference>
<dbReference type="RefSeq" id="WP_036873668.1">
    <property type="nucleotide sequence ID" value="NZ_JRNN01000072.1"/>
</dbReference>
<organism evidence="4 5">
    <name type="scientific">Hoylesella buccalis DNF00853</name>
    <dbReference type="NCBI Taxonomy" id="1401074"/>
    <lineage>
        <taxon>Bacteria</taxon>
        <taxon>Pseudomonadati</taxon>
        <taxon>Bacteroidota</taxon>
        <taxon>Bacteroidia</taxon>
        <taxon>Bacteroidales</taxon>
        <taxon>Prevotellaceae</taxon>
        <taxon>Hoylesella</taxon>
    </lineage>
</organism>
<evidence type="ECO:0008006" key="6">
    <source>
        <dbReference type="Google" id="ProtNLM"/>
    </source>
</evidence>
<dbReference type="InterPro" id="IPR000421">
    <property type="entry name" value="FA58C"/>
</dbReference>
<protein>
    <recommendedName>
        <fullName evidence="6">DUF1735 domain-containing protein</fullName>
    </recommendedName>
</protein>
<dbReference type="Proteomes" id="UP000029556">
    <property type="component" value="Unassembled WGS sequence"/>
</dbReference>
<evidence type="ECO:0000259" key="2">
    <source>
        <dbReference type="Pfam" id="PF00754"/>
    </source>
</evidence>
<feature type="chain" id="PRO_5001914373" description="DUF1735 domain-containing protein" evidence="1">
    <location>
        <begin position="22"/>
        <end position="427"/>
    </location>
</feature>
<feature type="domain" description="F5/8 type C" evidence="2">
    <location>
        <begin position="298"/>
        <end position="410"/>
    </location>
</feature>
<proteinExistence type="predicted"/>
<dbReference type="PROSITE" id="PS51257">
    <property type="entry name" value="PROKAR_LIPOPROTEIN"/>
    <property type="match status" value="1"/>
</dbReference>
<accession>A0A095ZHV5</accession>
<gene>
    <name evidence="4" type="ORF">HMPREF2137_08760</name>
</gene>
<dbReference type="Pfam" id="PF00754">
    <property type="entry name" value="F5_F8_type_C"/>
    <property type="match status" value="1"/>
</dbReference>
<sequence>MKKTILAALCATALMMSSCESYDNIVPEKYNKIISLQNAGEQPLNLYRTGENTIYTITAMKGGYTPDVAAKATVSVMNESEFAEYKEISGQDYKILPAECYTLNNAELDFTPADRWKKAELAVNPNIVDKYVKDGSEGYVIPLIAKSATDSVLSSANIIILKPKAVIEPSVSFRNLTQNTLTTEMGPGGGTIELPMAMQVDNLWNFTVKVEVDPATTTIPKENFELDNAGKVVFEKGKNGKLTIKVKKLETIVNNKIGLKVSGIEGKPFAYSEKVVCVNILGPKFPLKADMLSSNAVEPREGSLANLLDGNVSTFFHSLWSSKISDKHWLQINLPESLNYFQFNYTNRQSNGNAALKDFDVMVGPDDSHLTLLRNFTLSDGLPTGGAGTFASPELKTEQPIKVIRFICNQSFGGQFWVWSELSIRHI</sequence>